<evidence type="ECO:0000313" key="8">
    <source>
        <dbReference type="Proteomes" id="UP000035170"/>
    </source>
</evidence>
<evidence type="ECO:0000256" key="3">
    <source>
        <dbReference type="ARBA" id="ARBA00022630"/>
    </source>
</evidence>
<dbReference type="Pfam" id="PF00441">
    <property type="entry name" value="Acyl-CoA_dh_1"/>
    <property type="match status" value="1"/>
</dbReference>
<gene>
    <name evidence="7" type="primary">mmgC1</name>
    <name evidence="7" type="ORF">VPARA_05500</name>
</gene>
<dbReference type="InterPro" id="IPR036250">
    <property type="entry name" value="AcylCo_DH-like_C"/>
</dbReference>
<proteinExistence type="inferred from homology"/>
<keyword evidence="4" id="KW-0274">FAD</keyword>
<comment type="cofactor">
    <cofactor evidence="1">
        <name>FAD</name>
        <dbReference type="ChEBI" id="CHEBI:57692"/>
    </cofactor>
</comment>
<dbReference type="Gene3D" id="1.20.140.10">
    <property type="entry name" value="Butyryl-CoA Dehydrogenase, subunit A, domain 3"/>
    <property type="match status" value="1"/>
</dbReference>
<dbReference type="EMBL" id="JZWI01000003">
    <property type="protein sequence ID" value="KLN58435.1"/>
    <property type="molecule type" value="Genomic_DNA"/>
</dbReference>
<dbReference type="SUPFAM" id="SSF56645">
    <property type="entry name" value="Acyl-CoA dehydrogenase NM domain-like"/>
    <property type="match status" value="1"/>
</dbReference>
<dbReference type="GO" id="GO:0003995">
    <property type="term" value="F:acyl-CoA dehydrogenase activity"/>
    <property type="evidence" value="ECO:0007669"/>
    <property type="project" value="TreeGrafter"/>
</dbReference>
<evidence type="ECO:0000256" key="4">
    <source>
        <dbReference type="ARBA" id="ARBA00022827"/>
    </source>
</evidence>
<name>A0A0H2MP28_VARPD</name>
<dbReference type="EC" id="1.3.99.-" evidence="7"/>
<keyword evidence="3" id="KW-0285">Flavoprotein</keyword>
<dbReference type="PATRIC" id="fig|34073.19.peg.553"/>
<dbReference type="PANTHER" id="PTHR43884:SF20">
    <property type="entry name" value="ACYL-COA DEHYDROGENASE FADE28"/>
    <property type="match status" value="1"/>
</dbReference>
<reference evidence="7 8" key="1">
    <citation type="submission" date="2015-03" db="EMBL/GenBank/DDBJ databases">
        <title>Genome sequence of Variovorax paradoxus TBEA6.</title>
        <authorList>
            <person name="Poehlein A."/>
            <person name="Schuldes J."/>
            <person name="Wuebbeler J.H."/>
            <person name="Hiessl S."/>
            <person name="Steinbuechel A."/>
            <person name="Daniel R."/>
        </authorList>
    </citation>
    <scope>NUCLEOTIDE SEQUENCE [LARGE SCALE GENOMIC DNA]</scope>
    <source>
        <strain evidence="7 8">TBEA6</strain>
    </source>
</reference>
<protein>
    <submittedName>
        <fullName evidence="7">Acyl-CoA dehydrogenase</fullName>
        <ecNumber evidence="7">1.3.99.-</ecNumber>
    </submittedName>
</protein>
<evidence type="ECO:0000256" key="2">
    <source>
        <dbReference type="ARBA" id="ARBA00009347"/>
    </source>
</evidence>
<dbReference type="InterPro" id="IPR009075">
    <property type="entry name" value="AcylCo_DH/oxidase_C"/>
</dbReference>
<sequence length="371" mass="39706">MVAESVSRYLSTRTPFHVRQSMIDAGRDSDQEHWSNLCEIGTSSLLFTPDEGGYGGTGSDIGALFEVLGRSLALEPFLSSLVAGKVLAGDQRHLKVFEGLVDGSVKCGVAYEEPHSFYDARPSETRAVRVGLGWEISGRKIAMPIGTSTDYVIVSAHCDTPGTPGVSLFLLPRNAVASALNSRSAIDGGMVSSLALSGLQVPPDAVVGEPGHGLTRLYRGLMFGTFAVCAEILGLLQEASELTLDYLKTRKQFGAAIGGSQVLQHRYVDILVKIEEARSAVTSAAAALDRADATAERAVCAAKACLTAIAVQVAEECIHMHGGIGLTRELPLAQMARRLVMTEHMFGDADYHLQRYVELGRRESEPPCLKD</sequence>
<dbReference type="GO" id="GO:0050660">
    <property type="term" value="F:flavin adenine dinucleotide binding"/>
    <property type="evidence" value="ECO:0007669"/>
    <property type="project" value="InterPro"/>
</dbReference>
<dbReference type="SUPFAM" id="SSF47203">
    <property type="entry name" value="Acyl-CoA dehydrogenase C-terminal domain-like"/>
    <property type="match status" value="1"/>
</dbReference>
<dbReference type="InterPro" id="IPR037069">
    <property type="entry name" value="AcylCoA_DH/ox_N_sf"/>
</dbReference>
<dbReference type="AlphaFoldDB" id="A0A0H2MP28"/>
<evidence type="ECO:0000256" key="1">
    <source>
        <dbReference type="ARBA" id="ARBA00001974"/>
    </source>
</evidence>
<feature type="domain" description="Acyl-CoA dehydrogenase/oxidase C-terminal" evidence="6">
    <location>
        <begin position="211"/>
        <end position="353"/>
    </location>
</feature>
<keyword evidence="8" id="KW-1185">Reference proteome</keyword>
<comment type="similarity">
    <text evidence="2">Belongs to the acyl-CoA dehydrogenase family.</text>
</comment>
<dbReference type="Gene3D" id="2.40.110.10">
    <property type="entry name" value="Butyryl-CoA Dehydrogenase, subunit A, domain 2"/>
    <property type="match status" value="1"/>
</dbReference>
<dbReference type="InterPro" id="IPR009100">
    <property type="entry name" value="AcylCoA_DH/oxidase_NM_dom_sf"/>
</dbReference>
<dbReference type="InterPro" id="IPR046373">
    <property type="entry name" value="Acyl-CoA_Oxase/DH_mid-dom_sf"/>
</dbReference>
<evidence type="ECO:0000259" key="6">
    <source>
        <dbReference type="Pfam" id="PF00441"/>
    </source>
</evidence>
<dbReference type="PANTHER" id="PTHR43884">
    <property type="entry name" value="ACYL-COA DEHYDROGENASE"/>
    <property type="match status" value="1"/>
</dbReference>
<dbReference type="CDD" id="cd00567">
    <property type="entry name" value="ACAD"/>
    <property type="match status" value="1"/>
</dbReference>
<organism evidence="7 8">
    <name type="scientific">Variovorax paradoxus</name>
    <dbReference type="NCBI Taxonomy" id="34073"/>
    <lineage>
        <taxon>Bacteria</taxon>
        <taxon>Pseudomonadati</taxon>
        <taxon>Pseudomonadota</taxon>
        <taxon>Betaproteobacteria</taxon>
        <taxon>Burkholderiales</taxon>
        <taxon>Comamonadaceae</taxon>
        <taxon>Variovorax</taxon>
    </lineage>
</organism>
<accession>A0A0H2MP28</accession>
<dbReference type="Proteomes" id="UP000035170">
    <property type="component" value="Unassembled WGS sequence"/>
</dbReference>
<evidence type="ECO:0000313" key="7">
    <source>
        <dbReference type="EMBL" id="KLN58435.1"/>
    </source>
</evidence>
<comment type="caution">
    <text evidence="7">The sequence shown here is derived from an EMBL/GenBank/DDBJ whole genome shotgun (WGS) entry which is preliminary data.</text>
</comment>
<evidence type="ECO:0000256" key="5">
    <source>
        <dbReference type="ARBA" id="ARBA00023002"/>
    </source>
</evidence>
<dbReference type="Gene3D" id="1.10.540.10">
    <property type="entry name" value="Acyl-CoA dehydrogenase/oxidase, N-terminal domain"/>
    <property type="match status" value="1"/>
</dbReference>
<keyword evidence="5 7" id="KW-0560">Oxidoreductase</keyword>